<evidence type="ECO:0000259" key="3">
    <source>
        <dbReference type="Pfam" id="PF13828"/>
    </source>
</evidence>
<evidence type="ECO:0000313" key="6">
    <source>
        <dbReference type="Proteomes" id="UP000578112"/>
    </source>
</evidence>
<proteinExistence type="predicted"/>
<dbReference type="RefSeq" id="WP_184997975.1">
    <property type="nucleotide sequence ID" value="NZ_BOMK01000073.1"/>
</dbReference>
<organism evidence="5 6">
    <name type="scientific">Actinoplanes digitatis</name>
    <dbReference type="NCBI Taxonomy" id="1868"/>
    <lineage>
        <taxon>Bacteria</taxon>
        <taxon>Bacillati</taxon>
        <taxon>Actinomycetota</taxon>
        <taxon>Actinomycetes</taxon>
        <taxon>Micromonosporales</taxon>
        <taxon>Micromonosporaceae</taxon>
        <taxon>Actinoplanes</taxon>
    </lineage>
</organism>
<keyword evidence="2" id="KW-0472">Membrane</keyword>
<evidence type="ECO:0000256" key="2">
    <source>
        <dbReference type="SAM" id="Phobius"/>
    </source>
</evidence>
<evidence type="ECO:0008006" key="7">
    <source>
        <dbReference type="Google" id="ProtNLM"/>
    </source>
</evidence>
<feature type="transmembrane region" description="Helical" evidence="2">
    <location>
        <begin position="90"/>
        <end position="114"/>
    </location>
</feature>
<protein>
    <recommendedName>
        <fullName evidence="7">Septum formation-related domain-containing protein</fullName>
    </recommendedName>
</protein>
<dbReference type="AlphaFoldDB" id="A0A7W7MUK8"/>
<dbReference type="Pfam" id="PF13845">
    <property type="entry name" value="Septum_form"/>
    <property type="match status" value="1"/>
</dbReference>
<feature type="domain" description="DUF4190" evidence="3">
    <location>
        <begin position="91"/>
        <end position="144"/>
    </location>
</feature>
<dbReference type="Proteomes" id="UP000578112">
    <property type="component" value="Unassembled WGS sequence"/>
</dbReference>
<feature type="region of interest" description="Disordered" evidence="1">
    <location>
        <begin position="1"/>
        <end position="65"/>
    </location>
</feature>
<feature type="domain" description="Septum formation-related" evidence="4">
    <location>
        <begin position="164"/>
        <end position="253"/>
    </location>
</feature>
<gene>
    <name evidence="5" type="ORF">BJ971_007438</name>
</gene>
<feature type="compositionally biased region" description="Pro residues" evidence="1">
    <location>
        <begin position="29"/>
        <end position="40"/>
    </location>
</feature>
<evidence type="ECO:0000313" key="5">
    <source>
        <dbReference type="EMBL" id="MBB4766882.1"/>
    </source>
</evidence>
<dbReference type="Pfam" id="PF13828">
    <property type="entry name" value="DUF4190"/>
    <property type="match status" value="1"/>
</dbReference>
<keyword evidence="2" id="KW-1133">Transmembrane helix</keyword>
<sequence length="268" mass="28203">MQNQDPQGTEPPADARQLAAPAPQLLPVGQPPVGQPPVGQPPYGQAPYGQAPYGQAPYGQPSYGQPPYGQSDWAAAQSLAAPVSVRTNGFAIASLVLGSLGGVLLSVIFGLIALRQIDQRDEKGRGLAIAGLALSGFWVLVVVAVFLFVPSGFEPEQDPRPERAHSKVLAPGDCLNAALDDVLPCTEPHAGEVFTVFTLPAGPYPGDAEVEAEAEKRCVRSFEPYVEAASEDMELRYLGPSSQSWWLSRTVTCIAADPSGTLTGSLVK</sequence>
<feature type="compositionally biased region" description="Low complexity" evidence="1">
    <location>
        <begin position="41"/>
        <end position="65"/>
    </location>
</feature>
<dbReference type="InterPro" id="IPR025241">
    <property type="entry name" value="DUF4190"/>
</dbReference>
<reference evidence="5 6" key="1">
    <citation type="submission" date="2020-08" db="EMBL/GenBank/DDBJ databases">
        <title>Sequencing the genomes of 1000 actinobacteria strains.</title>
        <authorList>
            <person name="Klenk H.-P."/>
        </authorList>
    </citation>
    <scope>NUCLEOTIDE SEQUENCE [LARGE SCALE GENOMIC DNA]</scope>
    <source>
        <strain evidence="5 6">DSM 43149</strain>
    </source>
</reference>
<accession>A0A7W7MUK8</accession>
<name>A0A7W7MUK8_9ACTN</name>
<evidence type="ECO:0000259" key="4">
    <source>
        <dbReference type="Pfam" id="PF13845"/>
    </source>
</evidence>
<keyword evidence="2" id="KW-0812">Transmembrane</keyword>
<comment type="caution">
    <text evidence="5">The sequence shown here is derived from an EMBL/GenBank/DDBJ whole genome shotgun (WGS) entry which is preliminary data.</text>
</comment>
<keyword evidence="6" id="KW-1185">Reference proteome</keyword>
<feature type="compositionally biased region" description="Low complexity" evidence="1">
    <location>
        <begin position="17"/>
        <end position="28"/>
    </location>
</feature>
<feature type="transmembrane region" description="Helical" evidence="2">
    <location>
        <begin position="126"/>
        <end position="149"/>
    </location>
</feature>
<evidence type="ECO:0000256" key="1">
    <source>
        <dbReference type="SAM" id="MobiDB-lite"/>
    </source>
</evidence>
<dbReference type="InterPro" id="IPR026004">
    <property type="entry name" value="Septum_form"/>
</dbReference>
<dbReference type="EMBL" id="JACHNH010000001">
    <property type="protein sequence ID" value="MBB4766882.1"/>
    <property type="molecule type" value="Genomic_DNA"/>
</dbReference>